<dbReference type="PROSITE" id="PS00304">
    <property type="entry name" value="SASP_1"/>
    <property type="match status" value="1"/>
</dbReference>
<dbReference type="PANTHER" id="PTHR36107">
    <property type="entry name" value="SMALL, ACID-SOLUBLE SPORE PROTEIN A"/>
    <property type="match status" value="1"/>
</dbReference>
<dbReference type="Proteomes" id="UP000029622">
    <property type="component" value="Unassembled WGS sequence"/>
</dbReference>
<sequence length="75" mass="8281">MAYQKTGRNKIVVPEARQALNQMKTEIANELGLSNYDSIDKGNLTARQNGYVGGYMTKKLVEQAQRSMSGSTPTK</sequence>
<dbReference type="GO" id="GO:0006265">
    <property type="term" value="P:DNA topological change"/>
    <property type="evidence" value="ECO:0007669"/>
    <property type="project" value="InterPro"/>
</dbReference>
<evidence type="ECO:0000256" key="2">
    <source>
        <dbReference type="ARBA" id="ARBA00023125"/>
    </source>
</evidence>
<dbReference type="Gene3D" id="6.10.10.80">
    <property type="entry name" value="Small, acid-soluble spore protein, alpha/beta type-like"/>
    <property type="match status" value="1"/>
</dbReference>
<dbReference type="RefSeq" id="WP_035165017.1">
    <property type="nucleotide sequence ID" value="NZ_AZTB01000095.1"/>
</dbReference>
<dbReference type="InterPro" id="IPR018126">
    <property type="entry name" value="SASP_alpha/beta-type_CS"/>
</dbReference>
<keyword evidence="2" id="KW-0238">DNA-binding</keyword>
<proteinExistence type="inferred from homology"/>
<dbReference type="PROSITE" id="PS00684">
    <property type="entry name" value="SASP_2"/>
    <property type="match status" value="1"/>
</dbReference>
<evidence type="ECO:0000256" key="1">
    <source>
        <dbReference type="ARBA" id="ARBA00005442"/>
    </source>
</evidence>
<evidence type="ECO:0000313" key="3">
    <source>
        <dbReference type="EMBL" id="KGG79495.1"/>
    </source>
</evidence>
<dbReference type="STRING" id="1156417.Y919_11675"/>
<dbReference type="InterPro" id="IPR050847">
    <property type="entry name" value="SASP_DNA-binding"/>
</dbReference>
<accession>A0A096BEB8</accession>
<comment type="caution">
    <text evidence="3">The sequence shown here is derived from an EMBL/GenBank/DDBJ whole genome shotgun (WGS) entry which is preliminary data.</text>
</comment>
<comment type="similarity">
    <text evidence="1">Belongs to the alpha/beta-type SASP family.</text>
</comment>
<dbReference type="PANTHER" id="PTHR36107:SF1">
    <property type="entry name" value="SMALL, ACID-SOLUBLE SPORE PROTEIN A"/>
    <property type="match status" value="1"/>
</dbReference>
<reference evidence="3 4" key="1">
    <citation type="submission" date="2013-12" db="EMBL/GenBank/DDBJ databases">
        <title>Draft genome sequence of Caloranaerobacter sp. H53214.</title>
        <authorList>
            <person name="Jiang L.J."/>
            <person name="Shao Z.Z."/>
            <person name="Long M.N."/>
        </authorList>
    </citation>
    <scope>NUCLEOTIDE SEQUENCE [LARGE SCALE GENOMIC DNA]</scope>
    <source>
        <strain evidence="3 4">H53214</strain>
    </source>
</reference>
<dbReference type="AlphaFoldDB" id="A0A096BEB8"/>
<dbReference type="GO" id="GO:0003690">
    <property type="term" value="F:double-stranded DNA binding"/>
    <property type="evidence" value="ECO:0007669"/>
    <property type="project" value="InterPro"/>
</dbReference>
<dbReference type="EMBL" id="AZTB01000095">
    <property type="protein sequence ID" value="KGG79495.1"/>
    <property type="molecule type" value="Genomic_DNA"/>
</dbReference>
<organism evidence="3 4">
    <name type="scientific">Caloranaerobacter azorensis H53214</name>
    <dbReference type="NCBI Taxonomy" id="1156417"/>
    <lineage>
        <taxon>Bacteria</taxon>
        <taxon>Bacillati</taxon>
        <taxon>Bacillota</taxon>
        <taxon>Tissierellia</taxon>
        <taxon>Tissierellales</taxon>
        <taxon>Thermohalobacteraceae</taxon>
        <taxon>Caloranaerobacter</taxon>
    </lineage>
</organism>
<gene>
    <name evidence="3" type="ORF">Y919_11675</name>
</gene>
<dbReference type="InterPro" id="IPR038300">
    <property type="entry name" value="SASP_sf_alpha/beta"/>
</dbReference>
<dbReference type="Pfam" id="PF00269">
    <property type="entry name" value="SASP"/>
    <property type="match status" value="1"/>
</dbReference>
<dbReference type="InterPro" id="IPR001448">
    <property type="entry name" value="SASP_alpha/beta-type"/>
</dbReference>
<protein>
    <submittedName>
        <fullName evidence="3">Spore protein</fullName>
    </submittedName>
</protein>
<name>A0A096BEB8_9FIRM</name>
<evidence type="ECO:0000313" key="4">
    <source>
        <dbReference type="Proteomes" id="UP000029622"/>
    </source>
</evidence>